<dbReference type="AlphaFoldDB" id="A0A6S6TGA3"/>
<accession>A0A6S6TGA3</accession>
<keyword evidence="1" id="KW-0732">Signal</keyword>
<feature type="signal peptide" evidence="1">
    <location>
        <begin position="1"/>
        <end position="35"/>
    </location>
</feature>
<feature type="chain" id="PRO_5027627711" evidence="1">
    <location>
        <begin position="36"/>
        <end position="143"/>
    </location>
</feature>
<evidence type="ECO:0000256" key="1">
    <source>
        <dbReference type="SAM" id="SignalP"/>
    </source>
</evidence>
<dbReference type="EMBL" id="CACVAX010000043">
    <property type="protein sequence ID" value="CAA6815519.1"/>
    <property type="molecule type" value="Genomic_DNA"/>
</dbReference>
<proteinExistence type="predicted"/>
<organism evidence="2">
    <name type="scientific">uncultured Sulfurovum sp</name>
    <dbReference type="NCBI Taxonomy" id="269237"/>
    <lineage>
        <taxon>Bacteria</taxon>
        <taxon>Pseudomonadati</taxon>
        <taxon>Campylobacterota</taxon>
        <taxon>Epsilonproteobacteria</taxon>
        <taxon>Campylobacterales</taxon>
        <taxon>Sulfurovaceae</taxon>
        <taxon>Sulfurovum</taxon>
        <taxon>environmental samples</taxon>
    </lineage>
</organism>
<sequence length="143" mass="16010">MIEKISTPRKETHMKRKLLITTLLSMSLLSFNVSAGNKVKCTGTHCFVDLSGLSAPKVKAEPQQKPSVEDKYATVILDNIETIIFTKYVMTNEEAAEYELENSLEELLKPSLTKESLPISERFCEKNLKLVKVAGIPNTFECA</sequence>
<name>A0A6S6TGA3_9BACT</name>
<protein>
    <submittedName>
        <fullName evidence="2">Uncharacterized protein</fullName>
    </submittedName>
</protein>
<gene>
    <name evidence="2" type="ORF">HELGO_WM6843</name>
</gene>
<evidence type="ECO:0000313" key="2">
    <source>
        <dbReference type="EMBL" id="CAA6815519.1"/>
    </source>
</evidence>
<reference evidence="2" key="1">
    <citation type="submission" date="2020-01" db="EMBL/GenBank/DDBJ databases">
        <authorList>
            <person name="Meier V. D."/>
            <person name="Meier V D."/>
        </authorList>
    </citation>
    <scope>NUCLEOTIDE SEQUENCE</scope>
    <source>
        <strain evidence="2">HLG_WM_MAG_04</strain>
    </source>
</reference>